<evidence type="ECO:0000256" key="7">
    <source>
        <dbReference type="ARBA" id="ARBA00022801"/>
    </source>
</evidence>
<evidence type="ECO:0000256" key="9">
    <source>
        <dbReference type="ARBA" id="ARBA00047989"/>
    </source>
</evidence>
<comment type="catalytic activity">
    <reaction evidence="1">
        <text>inosine + phosphate = alpha-D-ribose 1-phosphate + hypoxanthine</text>
        <dbReference type="Rhea" id="RHEA:27646"/>
        <dbReference type="ChEBI" id="CHEBI:17368"/>
        <dbReference type="ChEBI" id="CHEBI:17596"/>
        <dbReference type="ChEBI" id="CHEBI:43474"/>
        <dbReference type="ChEBI" id="CHEBI:57720"/>
        <dbReference type="EC" id="2.4.2.1"/>
    </reaction>
    <physiologicalReaction direction="left-to-right" evidence="1">
        <dbReference type="Rhea" id="RHEA:27647"/>
    </physiologicalReaction>
</comment>
<dbReference type="NCBIfam" id="TIGR00726">
    <property type="entry name" value="peptidoglycan editing factor PgeF"/>
    <property type="match status" value="1"/>
</dbReference>
<dbReference type="EMBL" id="NPIA01000001">
    <property type="protein sequence ID" value="OZM58515.1"/>
    <property type="molecule type" value="Genomic_DNA"/>
</dbReference>
<dbReference type="Gene3D" id="3.60.140.10">
    <property type="entry name" value="CNF1/YfiH-like putative cysteine hydrolases"/>
    <property type="match status" value="1"/>
</dbReference>
<comment type="catalytic activity">
    <reaction evidence="11">
        <text>S-methyl-5'-thioadenosine + phosphate = 5-(methylsulfanyl)-alpha-D-ribose 1-phosphate + adenine</text>
        <dbReference type="Rhea" id="RHEA:11852"/>
        <dbReference type="ChEBI" id="CHEBI:16708"/>
        <dbReference type="ChEBI" id="CHEBI:17509"/>
        <dbReference type="ChEBI" id="CHEBI:43474"/>
        <dbReference type="ChEBI" id="CHEBI:58533"/>
        <dbReference type="EC" id="2.4.2.28"/>
    </reaction>
    <physiologicalReaction direction="left-to-right" evidence="11">
        <dbReference type="Rhea" id="RHEA:11853"/>
    </physiologicalReaction>
</comment>
<keyword evidence="6" id="KW-0479">Metal-binding</keyword>
<dbReference type="CDD" id="cd16833">
    <property type="entry name" value="YfiH"/>
    <property type="match status" value="1"/>
</dbReference>
<dbReference type="InterPro" id="IPR003730">
    <property type="entry name" value="Cu_polyphenol_OxRdtase"/>
</dbReference>
<comment type="function">
    <text evidence="3">Purine nucleoside enzyme that catalyzes the phosphorolysis of adenosine and inosine nucleosides, yielding D-ribose 1-phosphate and the respective free bases, adenine and hypoxanthine. Also catalyzes the phosphorolysis of S-methyl-5'-thioadenosine into adenine and S-methyl-5-thio-alpha-D-ribose 1-phosphate. Also has adenosine deaminase activity.</text>
</comment>
<comment type="similarity">
    <text evidence="4 12">Belongs to the purine nucleoside phosphorylase YfiH/LACC1 family.</text>
</comment>
<evidence type="ECO:0000256" key="8">
    <source>
        <dbReference type="ARBA" id="ARBA00022833"/>
    </source>
</evidence>
<dbReference type="PANTHER" id="PTHR30616">
    <property type="entry name" value="UNCHARACTERIZED PROTEIN YFIH"/>
    <property type="match status" value="1"/>
</dbReference>
<keyword evidence="7" id="KW-0378">Hydrolase</keyword>
<dbReference type="Proteomes" id="UP000217083">
    <property type="component" value="Unassembled WGS sequence"/>
</dbReference>
<protein>
    <recommendedName>
        <fullName evidence="12">Purine nucleoside phosphorylase</fullName>
    </recommendedName>
</protein>
<proteinExistence type="inferred from homology"/>
<name>A0A263BXR9_9BACI</name>
<evidence type="ECO:0000313" key="14">
    <source>
        <dbReference type="Proteomes" id="UP000217083"/>
    </source>
</evidence>
<dbReference type="InterPro" id="IPR038371">
    <property type="entry name" value="Cu_polyphenol_OxRdtase_sf"/>
</dbReference>
<dbReference type="AlphaFoldDB" id="A0A263BXR9"/>
<keyword evidence="8" id="KW-0862">Zinc</keyword>
<dbReference type="GO" id="GO:0017061">
    <property type="term" value="F:S-methyl-5-thioadenosine phosphorylase activity"/>
    <property type="evidence" value="ECO:0007669"/>
    <property type="project" value="UniProtKB-EC"/>
</dbReference>
<evidence type="ECO:0000256" key="10">
    <source>
        <dbReference type="ARBA" id="ARBA00048968"/>
    </source>
</evidence>
<comment type="catalytic activity">
    <reaction evidence="9">
        <text>adenosine + H2O + H(+) = inosine + NH4(+)</text>
        <dbReference type="Rhea" id="RHEA:24408"/>
        <dbReference type="ChEBI" id="CHEBI:15377"/>
        <dbReference type="ChEBI" id="CHEBI:15378"/>
        <dbReference type="ChEBI" id="CHEBI:16335"/>
        <dbReference type="ChEBI" id="CHEBI:17596"/>
        <dbReference type="ChEBI" id="CHEBI:28938"/>
        <dbReference type="EC" id="3.5.4.4"/>
    </reaction>
    <physiologicalReaction direction="left-to-right" evidence="9">
        <dbReference type="Rhea" id="RHEA:24409"/>
    </physiologicalReaction>
</comment>
<sequence length="267" mass="29561">MYKDLRDNFTLTKLGDKKLTIGMTTRNGGASTPPFSSLNLGLHVHDKKETVVQNRGKVASAINFPLNNWVCADQVHDTVIKEVTTLDLGKGVYDYEDAIKGTDGLYTKEADILLTAAFADCVPLFFAVEDPAIVAIAHGGWKGTTSKIAAKMIEQLQNKEDILAENVHVYIGPSIGACCYEVDNRVIEQVNKSCENNHLSYETTSNGYMLDLKELNRQILIEAGVIEQHISISPYCTSCQNELFFSHRKENGSTGRMFGFIGMKQED</sequence>
<keyword evidence="14" id="KW-1185">Reference proteome</keyword>
<evidence type="ECO:0000256" key="5">
    <source>
        <dbReference type="ARBA" id="ARBA00022679"/>
    </source>
</evidence>
<comment type="catalytic activity">
    <reaction evidence="10">
        <text>adenosine + phosphate = alpha-D-ribose 1-phosphate + adenine</text>
        <dbReference type="Rhea" id="RHEA:27642"/>
        <dbReference type="ChEBI" id="CHEBI:16335"/>
        <dbReference type="ChEBI" id="CHEBI:16708"/>
        <dbReference type="ChEBI" id="CHEBI:43474"/>
        <dbReference type="ChEBI" id="CHEBI:57720"/>
        <dbReference type="EC" id="2.4.2.1"/>
    </reaction>
    <physiologicalReaction direction="left-to-right" evidence="10">
        <dbReference type="Rhea" id="RHEA:27643"/>
    </physiologicalReaction>
</comment>
<evidence type="ECO:0000256" key="1">
    <source>
        <dbReference type="ARBA" id="ARBA00000553"/>
    </source>
</evidence>
<reference evidence="13 14" key="2">
    <citation type="submission" date="2017-09" db="EMBL/GenBank/DDBJ databases">
        <title>Bacillus patelloidae sp. nov., isolated from the intestinal tract of a marine limpet.</title>
        <authorList>
            <person name="Liu R."/>
            <person name="Dong C."/>
            <person name="Shao Z."/>
        </authorList>
    </citation>
    <scope>NUCLEOTIDE SEQUENCE [LARGE SCALE GENOMIC DNA]</scope>
    <source>
        <strain evidence="13 14">SA5d-4</strain>
    </source>
</reference>
<comment type="caution">
    <text evidence="13">The sequence shown here is derived from an EMBL/GenBank/DDBJ whole genome shotgun (WGS) entry which is preliminary data.</text>
</comment>
<evidence type="ECO:0000256" key="2">
    <source>
        <dbReference type="ARBA" id="ARBA00001947"/>
    </source>
</evidence>
<evidence type="ECO:0000256" key="3">
    <source>
        <dbReference type="ARBA" id="ARBA00003215"/>
    </source>
</evidence>
<dbReference type="Pfam" id="PF02578">
    <property type="entry name" value="Cu-oxidase_4"/>
    <property type="match status" value="1"/>
</dbReference>
<dbReference type="GO" id="GO:0016787">
    <property type="term" value="F:hydrolase activity"/>
    <property type="evidence" value="ECO:0007669"/>
    <property type="project" value="UniProtKB-KW"/>
</dbReference>
<evidence type="ECO:0000256" key="12">
    <source>
        <dbReference type="RuleBase" id="RU361274"/>
    </source>
</evidence>
<dbReference type="RefSeq" id="WP_094921509.1">
    <property type="nucleotide sequence ID" value="NZ_NPIA01000001.1"/>
</dbReference>
<evidence type="ECO:0000256" key="11">
    <source>
        <dbReference type="ARBA" id="ARBA00049893"/>
    </source>
</evidence>
<dbReference type="PANTHER" id="PTHR30616:SF2">
    <property type="entry name" value="PURINE NUCLEOSIDE PHOSPHORYLASE LACC1"/>
    <property type="match status" value="1"/>
</dbReference>
<gene>
    <name evidence="13" type="ORF">CIB95_02815</name>
</gene>
<comment type="cofactor">
    <cofactor evidence="2">
        <name>Zn(2+)</name>
        <dbReference type="ChEBI" id="CHEBI:29105"/>
    </cofactor>
</comment>
<evidence type="ECO:0000313" key="13">
    <source>
        <dbReference type="EMBL" id="OZM58515.1"/>
    </source>
</evidence>
<dbReference type="InterPro" id="IPR011324">
    <property type="entry name" value="Cytotoxic_necrot_fac-like_cat"/>
</dbReference>
<organism evidence="13 14">
    <name type="scientific">Lottiidibacillus patelloidae</name>
    <dbReference type="NCBI Taxonomy" id="2670334"/>
    <lineage>
        <taxon>Bacteria</taxon>
        <taxon>Bacillati</taxon>
        <taxon>Bacillota</taxon>
        <taxon>Bacilli</taxon>
        <taxon>Bacillales</taxon>
        <taxon>Bacillaceae</taxon>
        <taxon>Lottiidibacillus</taxon>
    </lineage>
</organism>
<keyword evidence="5" id="KW-0808">Transferase</keyword>
<evidence type="ECO:0000256" key="6">
    <source>
        <dbReference type="ARBA" id="ARBA00022723"/>
    </source>
</evidence>
<dbReference type="SUPFAM" id="SSF64438">
    <property type="entry name" value="CNF1/YfiH-like putative cysteine hydrolases"/>
    <property type="match status" value="1"/>
</dbReference>
<reference evidence="14" key="1">
    <citation type="submission" date="2017-08" db="EMBL/GenBank/DDBJ databases">
        <authorList>
            <person name="Huang Z."/>
        </authorList>
    </citation>
    <scope>NUCLEOTIDE SEQUENCE [LARGE SCALE GENOMIC DNA]</scope>
    <source>
        <strain evidence="14">SA5d-4</strain>
    </source>
</reference>
<evidence type="ECO:0000256" key="4">
    <source>
        <dbReference type="ARBA" id="ARBA00007353"/>
    </source>
</evidence>
<accession>A0A263BXR9</accession>
<dbReference type="GO" id="GO:0005507">
    <property type="term" value="F:copper ion binding"/>
    <property type="evidence" value="ECO:0007669"/>
    <property type="project" value="TreeGrafter"/>
</dbReference>